<gene>
    <name evidence="2" type="ORF">L0668_20520</name>
</gene>
<dbReference type="InterPro" id="IPR051839">
    <property type="entry name" value="RD_transcriptional_regulator"/>
</dbReference>
<dbReference type="EMBL" id="JAKGAS010000029">
    <property type="protein sequence ID" value="MCF2950501.1"/>
    <property type="molecule type" value="Genomic_DNA"/>
</dbReference>
<accession>A0ABS9DFW0</accession>
<dbReference type="PANTHER" id="PTHR33215:SF12">
    <property type="entry name" value="TRANSPOSASE INSN FOR INSERTION SEQUENCE ELEMENT IS911A-RELATED"/>
    <property type="match status" value="1"/>
</dbReference>
<evidence type="ECO:0000256" key="1">
    <source>
        <dbReference type="ARBA" id="ARBA00009964"/>
    </source>
</evidence>
<dbReference type="Pfam" id="PF01527">
    <property type="entry name" value="HTH_Tnp_1"/>
    <property type="match status" value="1"/>
</dbReference>
<dbReference type="PANTHER" id="PTHR33215">
    <property type="entry name" value="PROTEIN DISTAL ANTENNA"/>
    <property type="match status" value="1"/>
</dbReference>
<name>A0ABS9DFW0_9ALTE</name>
<protein>
    <submittedName>
        <fullName evidence="2">Transposase</fullName>
    </submittedName>
</protein>
<evidence type="ECO:0000313" key="2">
    <source>
        <dbReference type="EMBL" id="MCF2950501.1"/>
    </source>
</evidence>
<dbReference type="InterPro" id="IPR009057">
    <property type="entry name" value="Homeodomain-like_sf"/>
</dbReference>
<proteinExistence type="inferred from homology"/>
<organism evidence="2 3">
    <name type="scientific">Paraglaciecola algarum</name>
    <dbReference type="NCBI Taxonomy" id="3050085"/>
    <lineage>
        <taxon>Bacteria</taxon>
        <taxon>Pseudomonadati</taxon>
        <taxon>Pseudomonadota</taxon>
        <taxon>Gammaproteobacteria</taxon>
        <taxon>Alteromonadales</taxon>
        <taxon>Alteromonadaceae</taxon>
        <taxon>Paraglaciecola</taxon>
    </lineage>
</organism>
<sequence>MSKKFTSEFKRECVELVTVQGYTTKQVAENMDVGYSSLQKWVRQYRAEQRGVTPKASALTPDQIRIQELEKKLKQAESDNALLKKASAFFAMEMTNGSRSR</sequence>
<dbReference type="Proteomes" id="UP001521137">
    <property type="component" value="Unassembled WGS sequence"/>
</dbReference>
<evidence type="ECO:0000313" key="3">
    <source>
        <dbReference type="Proteomes" id="UP001521137"/>
    </source>
</evidence>
<comment type="caution">
    <text evidence="2">The sequence shown here is derived from an EMBL/GenBank/DDBJ whole genome shotgun (WGS) entry which is preliminary data.</text>
</comment>
<comment type="similarity">
    <text evidence="1">Belongs to the transposase 8 family.</text>
</comment>
<dbReference type="Gene3D" id="1.10.10.60">
    <property type="entry name" value="Homeodomain-like"/>
    <property type="match status" value="1"/>
</dbReference>
<keyword evidence="3" id="KW-1185">Reference proteome</keyword>
<dbReference type="SUPFAM" id="SSF46689">
    <property type="entry name" value="Homeodomain-like"/>
    <property type="match status" value="1"/>
</dbReference>
<dbReference type="RefSeq" id="WP_235314596.1">
    <property type="nucleotide sequence ID" value="NZ_JAKGAS010000029.1"/>
</dbReference>
<dbReference type="InterPro" id="IPR002514">
    <property type="entry name" value="Transposase_8"/>
</dbReference>
<reference evidence="2 3" key="1">
    <citation type="submission" date="2022-01" db="EMBL/GenBank/DDBJ databases">
        <title>Paraglaciecola sp. G1-23.</title>
        <authorList>
            <person name="Jin M.S."/>
            <person name="Han D.M."/>
            <person name="Kim H.M."/>
            <person name="Jeon C.O."/>
        </authorList>
    </citation>
    <scope>NUCLEOTIDE SEQUENCE [LARGE SCALE GENOMIC DNA]</scope>
    <source>
        <strain evidence="2 3">G1-23</strain>
    </source>
</reference>